<feature type="transmembrane region" description="Helical" evidence="7">
    <location>
        <begin position="316"/>
        <end position="338"/>
    </location>
</feature>
<feature type="transmembrane region" description="Helical" evidence="7">
    <location>
        <begin position="162"/>
        <end position="185"/>
    </location>
</feature>
<comment type="caution">
    <text evidence="8">The sequence shown here is derived from an EMBL/GenBank/DDBJ whole genome shotgun (WGS) entry which is preliminary data.</text>
</comment>
<dbReference type="Pfam" id="PF07690">
    <property type="entry name" value="MFS_1"/>
    <property type="match status" value="1"/>
</dbReference>
<evidence type="ECO:0000256" key="6">
    <source>
        <dbReference type="SAM" id="MobiDB-lite"/>
    </source>
</evidence>
<dbReference type="InterPro" id="IPR011701">
    <property type="entry name" value="MFS"/>
</dbReference>
<keyword evidence="4 7" id="KW-1133">Transmembrane helix</keyword>
<reference evidence="8 9" key="1">
    <citation type="journal article" date="2014" name="Int. J. Syst. Evol. Microbiol.">
        <title>Description of Galbitalea soli gen. nov., sp. nov., and Frondihabitans sucicola sp. nov.</title>
        <authorList>
            <person name="Kim S.J."/>
            <person name="Lim J.M."/>
            <person name="Ahn J.H."/>
            <person name="Weon H.Y."/>
            <person name="Hamada M."/>
            <person name="Suzuki K."/>
            <person name="Ahn T.Y."/>
            <person name="Kwon S.W."/>
        </authorList>
    </citation>
    <scope>NUCLEOTIDE SEQUENCE [LARGE SCALE GENOMIC DNA]</scope>
    <source>
        <strain evidence="8 9">NBRC 108727</strain>
    </source>
</reference>
<dbReference type="AlphaFoldDB" id="A0A7C9PMB2"/>
<evidence type="ECO:0000256" key="2">
    <source>
        <dbReference type="ARBA" id="ARBA00022475"/>
    </source>
</evidence>
<feature type="transmembrane region" description="Helical" evidence="7">
    <location>
        <begin position="47"/>
        <end position="69"/>
    </location>
</feature>
<evidence type="ECO:0000256" key="3">
    <source>
        <dbReference type="ARBA" id="ARBA00022692"/>
    </source>
</evidence>
<dbReference type="CDD" id="cd06173">
    <property type="entry name" value="MFS_MefA_like"/>
    <property type="match status" value="1"/>
</dbReference>
<dbReference type="PANTHER" id="PTHR23513:SF6">
    <property type="entry name" value="MAJOR FACILITATOR SUPERFAMILY ASSOCIATED DOMAIN-CONTAINING PROTEIN"/>
    <property type="match status" value="1"/>
</dbReference>
<gene>
    <name evidence="8" type="ORF">G3T37_05640</name>
</gene>
<dbReference type="GO" id="GO:0005886">
    <property type="term" value="C:plasma membrane"/>
    <property type="evidence" value="ECO:0007669"/>
    <property type="project" value="UniProtKB-SubCell"/>
</dbReference>
<feature type="transmembrane region" description="Helical" evidence="7">
    <location>
        <begin position="359"/>
        <end position="381"/>
    </location>
</feature>
<dbReference type="InterPro" id="IPR036259">
    <property type="entry name" value="MFS_trans_sf"/>
</dbReference>
<feature type="transmembrane region" description="Helical" evidence="7">
    <location>
        <begin position="387"/>
        <end position="406"/>
    </location>
</feature>
<feature type="region of interest" description="Disordered" evidence="6">
    <location>
        <begin position="417"/>
        <end position="449"/>
    </location>
</feature>
<name>A0A7C9PMB2_9MICO</name>
<protein>
    <submittedName>
        <fullName evidence="8">MFS transporter</fullName>
    </submittedName>
</protein>
<evidence type="ECO:0000313" key="8">
    <source>
        <dbReference type="EMBL" id="NEM90833.1"/>
    </source>
</evidence>
<evidence type="ECO:0000313" key="9">
    <source>
        <dbReference type="Proteomes" id="UP000479756"/>
    </source>
</evidence>
<dbReference type="GO" id="GO:0022857">
    <property type="term" value="F:transmembrane transporter activity"/>
    <property type="evidence" value="ECO:0007669"/>
    <property type="project" value="InterPro"/>
</dbReference>
<organism evidence="8 9">
    <name type="scientific">Galbitalea soli</name>
    <dbReference type="NCBI Taxonomy" id="1268042"/>
    <lineage>
        <taxon>Bacteria</taxon>
        <taxon>Bacillati</taxon>
        <taxon>Actinomycetota</taxon>
        <taxon>Actinomycetes</taxon>
        <taxon>Micrococcales</taxon>
        <taxon>Microbacteriaceae</taxon>
        <taxon>Galbitalea</taxon>
    </lineage>
</organism>
<evidence type="ECO:0000256" key="7">
    <source>
        <dbReference type="SAM" id="Phobius"/>
    </source>
</evidence>
<feature type="transmembrane region" description="Helical" evidence="7">
    <location>
        <begin position="291"/>
        <end position="310"/>
    </location>
</feature>
<feature type="transmembrane region" description="Helical" evidence="7">
    <location>
        <begin position="256"/>
        <end position="279"/>
    </location>
</feature>
<dbReference type="SUPFAM" id="SSF103473">
    <property type="entry name" value="MFS general substrate transporter"/>
    <property type="match status" value="1"/>
</dbReference>
<sequence length="449" mass="46814">MPGAPAASVRRSPSFLWLWGGQTVSVFGEQFTGLAVPVLAVTLLHAVAWQMGVLGAASTAAFLIVGLPAGAWVDRWMKRRVLILADVVRAVALALVPILWFAGVLQIWHLIVIVAIVGVASVFFDVSYQSYIPLLVQPTQVGSANSTLEATAQVARIGGPGLAGALLTVVSAPVLLIADAISYLVSVLSLLRVRDHEVPADPTLRQPLHREIADGVRFVWGQPLIRSISATTATSNFFSTLAQTIYPLYALRELGIGSLGFGITLSAGAVGGLLGAVATPRLARWIGEGRVIVVSAIAYGLVFILVPVASLLHGPAAVVVLSAGEFVTGFMVLVYNITQVTMRQRLCPPRLLGRMNASIRCFVWGVMPIAALISGAIAGGIGLVPTLWIAFAGGLGAAVFVLFSPLTGMRVLPTELDAQAQVTPEPESGAPGEPTPEGPGPSDPAPSAD</sequence>
<accession>A0A7C9PMB2</accession>
<keyword evidence="2" id="KW-1003">Cell membrane</keyword>
<dbReference type="PANTHER" id="PTHR23513">
    <property type="entry name" value="INTEGRAL MEMBRANE EFFLUX PROTEIN-RELATED"/>
    <property type="match status" value="1"/>
</dbReference>
<feature type="transmembrane region" description="Helical" evidence="7">
    <location>
        <begin position="107"/>
        <end position="128"/>
    </location>
</feature>
<proteinExistence type="predicted"/>
<evidence type="ECO:0000256" key="4">
    <source>
        <dbReference type="ARBA" id="ARBA00022989"/>
    </source>
</evidence>
<dbReference type="EMBL" id="JAAGWZ010000001">
    <property type="protein sequence ID" value="NEM90833.1"/>
    <property type="molecule type" value="Genomic_DNA"/>
</dbReference>
<comment type="subcellular location">
    <subcellularLocation>
        <location evidence="1">Cell membrane</location>
        <topology evidence="1">Multi-pass membrane protein</topology>
    </subcellularLocation>
</comment>
<feature type="compositionally biased region" description="Pro residues" evidence="6">
    <location>
        <begin position="433"/>
        <end position="449"/>
    </location>
</feature>
<evidence type="ECO:0000256" key="1">
    <source>
        <dbReference type="ARBA" id="ARBA00004651"/>
    </source>
</evidence>
<feature type="transmembrane region" description="Helical" evidence="7">
    <location>
        <begin position="81"/>
        <end position="101"/>
    </location>
</feature>
<evidence type="ECO:0000256" key="5">
    <source>
        <dbReference type="ARBA" id="ARBA00023136"/>
    </source>
</evidence>
<keyword evidence="5 7" id="KW-0472">Membrane</keyword>
<keyword evidence="3 7" id="KW-0812">Transmembrane</keyword>
<keyword evidence="9" id="KW-1185">Reference proteome</keyword>
<dbReference type="Proteomes" id="UP000479756">
    <property type="component" value="Unassembled WGS sequence"/>
</dbReference>
<dbReference type="Gene3D" id="1.20.1250.20">
    <property type="entry name" value="MFS general substrate transporter like domains"/>
    <property type="match status" value="1"/>
</dbReference>
<feature type="compositionally biased region" description="Low complexity" evidence="6">
    <location>
        <begin position="423"/>
        <end position="432"/>
    </location>
</feature>